<sequence>MSVPVFDAGLELRAAGDGTRRLKGSFPYKKRAVIDSGGGGRRPKKEEFAPKAFSYAVNDPDREIHLLIGHSFDKPLASKKAGTLILLDNAVELAFEAILTPDIQRTSWAADFIAAYSAGLVGGISPGFRVAPPEVVDQPEETTDEDPEEGDALIRTIFAAILFELSMVTRPAYQETQTDLRSFNPSCERGAERYRHAMSRWRA</sequence>
<dbReference type="AlphaFoldDB" id="A0A9X7U7W7"/>
<dbReference type="EMBL" id="CP060122">
    <property type="protein sequence ID" value="QNG45002.1"/>
    <property type="molecule type" value="Genomic_DNA"/>
</dbReference>
<evidence type="ECO:0000256" key="1">
    <source>
        <dbReference type="ARBA" id="ARBA00022612"/>
    </source>
</evidence>
<dbReference type="GO" id="GO:0008233">
    <property type="term" value="F:peptidase activity"/>
    <property type="evidence" value="ECO:0007669"/>
    <property type="project" value="UniProtKB-KW"/>
</dbReference>
<keyword evidence="1" id="KW-1188">Viral release from host cell</keyword>
<gene>
    <name evidence="5" type="ORF">H3V42_24750</name>
</gene>
<protein>
    <submittedName>
        <fullName evidence="5">HK97 family phage prohead protease</fullName>
    </submittedName>
</protein>
<dbReference type="Pfam" id="PF04586">
    <property type="entry name" value="Peptidase_S78"/>
    <property type="match status" value="1"/>
</dbReference>
<evidence type="ECO:0000313" key="5">
    <source>
        <dbReference type="EMBL" id="QNG45002.1"/>
    </source>
</evidence>
<dbReference type="GO" id="GO:0006508">
    <property type="term" value="P:proteolysis"/>
    <property type="evidence" value="ECO:0007669"/>
    <property type="project" value="UniProtKB-KW"/>
</dbReference>
<feature type="domain" description="Prohead serine protease" evidence="4">
    <location>
        <begin position="44"/>
        <end position="181"/>
    </location>
</feature>
<name>A0A9X7U7W7_SPHYA</name>
<keyword evidence="2 5" id="KW-0645">Protease</keyword>
<dbReference type="InterPro" id="IPR054613">
    <property type="entry name" value="Peptidase_S78_dom"/>
</dbReference>
<proteinExistence type="predicted"/>
<dbReference type="Proteomes" id="UP000515377">
    <property type="component" value="Chromosome"/>
</dbReference>
<accession>A0A9X7U7W7</accession>
<reference evidence="5 6" key="1">
    <citation type="submission" date="2020-07" db="EMBL/GenBank/DDBJ databases">
        <title>Whole genome sequence of Sphingobium yanoikuyae A3.</title>
        <authorList>
            <person name="Han S.-S."/>
        </authorList>
    </citation>
    <scope>NUCLEOTIDE SEQUENCE [LARGE SCALE GENOMIC DNA]</scope>
    <source>
        <strain evidence="5 6">A3</strain>
    </source>
</reference>
<keyword evidence="3" id="KW-0378">Hydrolase</keyword>
<evidence type="ECO:0000256" key="2">
    <source>
        <dbReference type="ARBA" id="ARBA00022670"/>
    </source>
</evidence>
<evidence type="ECO:0000313" key="6">
    <source>
        <dbReference type="Proteomes" id="UP000515377"/>
    </source>
</evidence>
<organism evidence="5 6">
    <name type="scientific">Sphingobium yanoikuyae</name>
    <name type="common">Sphingomonas yanoikuyae</name>
    <dbReference type="NCBI Taxonomy" id="13690"/>
    <lineage>
        <taxon>Bacteria</taxon>
        <taxon>Pseudomonadati</taxon>
        <taxon>Pseudomonadota</taxon>
        <taxon>Alphaproteobacteria</taxon>
        <taxon>Sphingomonadales</taxon>
        <taxon>Sphingomonadaceae</taxon>
        <taxon>Sphingobium</taxon>
    </lineage>
</organism>
<evidence type="ECO:0000256" key="3">
    <source>
        <dbReference type="ARBA" id="ARBA00022801"/>
    </source>
</evidence>
<evidence type="ECO:0000259" key="4">
    <source>
        <dbReference type="Pfam" id="PF04586"/>
    </source>
</evidence>